<dbReference type="AlphaFoldDB" id="A0A671QB68"/>
<evidence type="ECO:0000313" key="2">
    <source>
        <dbReference type="Proteomes" id="UP000472260"/>
    </source>
</evidence>
<evidence type="ECO:0000313" key="1">
    <source>
        <dbReference type="Ensembl" id="ENSSANP00000068977.1"/>
    </source>
</evidence>
<reference evidence="1" key="2">
    <citation type="submission" date="2025-09" db="UniProtKB">
        <authorList>
            <consortium name="Ensembl"/>
        </authorList>
    </citation>
    <scope>IDENTIFICATION</scope>
</reference>
<protein>
    <submittedName>
        <fullName evidence="1">Uncharacterized protein</fullName>
    </submittedName>
</protein>
<sequence>VNGCPIIDTHTYVCRERQWGKTRVNTSSVFTQWRNLMECSGFSQNNQLAKFLLDREAFNYKYFLTIN</sequence>
<name>A0A671QB68_9TELE</name>
<proteinExistence type="predicted"/>
<dbReference type="Ensembl" id="ENSSANT00000073328.1">
    <property type="protein sequence ID" value="ENSSANP00000068977.1"/>
    <property type="gene ID" value="ENSSANG00000034390.1"/>
</dbReference>
<keyword evidence="2" id="KW-1185">Reference proteome</keyword>
<reference evidence="1" key="1">
    <citation type="submission" date="2025-08" db="UniProtKB">
        <authorList>
            <consortium name="Ensembl"/>
        </authorList>
    </citation>
    <scope>IDENTIFICATION</scope>
</reference>
<accession>A0A671QB68</accession>
<dbReference type="Proteomes" id="UP000472260">
    <property type="component" value="Unassembled WGS sequence"/>
</dbReference>
<organism evidence="1 2">
    <name type="scientific">Sinocyclocheilus anshuiensis</name>
    <dbReference type="NCBI Taxonomy" id="1608454"/>
    <lineage>
        <taxon>Eukaryota</taxon>
        <taxon>Metazoa</taxon>
        <taxon>Chordata</taxon>
        <taxon>Craniata</taxon>
        <taxon>Vertebrata</taxon>
        <taxon>Euteleostomi</taxon>
        <taxon>Actinopterygii</taxon>
        <taxon>Neopterygii</taxon>
        <taxon>Teleostei</taxon>
        <taxon>Ostariophysi</taxon>
        <taxon>Cypriniformes</taxon>
        <taxon>Cyprinidae</taxon>
        <taxon>Cyprininae</taxon>
        <taxon>Sinocyclocheilus</taxon>
    </lineage>
</organism>